<protein>
    <submittedName>
        <fullName evidence="1">Uncharacterized protein</fullName>
    </submittedName>
</protein>
<evidence type="ECO:0000313" key="2">
    <source>
        <dbReference type="Proteomes" id="UP000271469"/>
    </source>
</evidence>
<organism evidence="1 2">
    <name type="scientific">Gordonia insulae</name>
    <dbReference type="NCBI Taxonomy" id="2420509"/>
    <lineage>
        <taxon>Bacteria</taxon>
        <taxon>Bacillati</taxon>
        <taxon>Actinomycetota</taxon>
        <taxon>Actinomycetes</taxon>
        <taxon>Mycobacteriales</taxon>
        <taxon>Gordoniaceae</taxon>
        <taxon>Gordonia</taxon>
    </lineage>
</organism>
<dbReference type="AlphaFoldDB" id="A0A3G8JNU3"/>
<keyword evidence="2" id="KW-1185">Reference proteome</keyword>
<evidence type="ECO:0000313" key="1">
    <source>
        <dbReference type="EMBL" id="AZG46686.1"/>
    </source>
</evidence>
<name>A0A3G8JNU3_9ACTN</name>
<gene>
    <name evidence="1" type="ORF">D7316_03287</name>
</gene>
<dbReference type="KEGG" id="gom:D7316_03287"/>
<sequence length="205" mass="22652">MTVHAYRDRSAADWLFGQDQVWADLAVLAPIGYARYARLRFIPDPEFPGQRESDATIPDLGGPAPSEIWQMGVAVAHLARHTTTPTDCFYLIWDGWPDVASLCTGLGAAKVDLADDRGSVVRSYYLLRGNADLIAWDEDEREGLGSHLPVPAFVWPADRAWCMVRDVDPHFASIGGTSAAIADVLADSRIDVVEDEDPREPPWYV</sequence>
<dbReference type="Proteomes" id="UP000271469">
    <property type="component" value="Chromosome"/>
</dbReference>
<dbReference type="OrthoDB" id="2426596at2"/>
<reference evidence="1 2" key="1">
    <citation type="submission" date="2018-11" db="EMBL/GenBank/DDBJ databases">
        <title>Gordonia insulae sp. nov., isolated from an island soil.</title>
        <authorList>
            <person name="Kim Y.S."/>
            <person name="Kim S.B."/>
        </authorList>
    </citation>
    <scope>NUCLEOTIDE SEQUENCE [LARGE SCALE GENOMIC DNA]</scope>
    <source>
        <strain evidence="1 2">MMS17-SY073</strain>
    </source>
</reference>
<dbReference type="RefSeq" id="WP_124709160.1">
    <property type="nucleotide sequence ID" value="NZ_CP033972.1"/>
</dbReference>
<proteinExistence type="predicted"/>
<dbReference type="EMBL" id="CP033972">
    <property type="protein sequence ID" value="AZG46686.1"/>
    <property type="molecule type" value="Genomic_DNA"/>
</dbReference>
<accession>A0A3G8JNU3</accession>